<keyword evidence="3" id="KW-1185">Reference proteome</keyword>
<protein>
    <submittedName>
        <fullName evidence="2">Phage capsid packaging protein</fullName>
    </submittedName>
</protein>
<dbReference type="InterPro" id="IPR030935">
    <property type="entry name" value="PBSX_Proteobac"/>
</dbReference>
<dbReference type="AlphaFoldDB" id="A0A085GA20"/>
<organism evidence="2 3">
    <name type="scientific">Buttiauxella agrestis ATCC 33320</name>
    <dbReference type="NCBI Taxonomy" id="1006004"/>
    <lineage>
        <taxon>Bacteria</taxon>
        <taxon>Pseudomonadati</taxon>
        <taxon>Pseudomonadota</taxon>
        <taxon>Gammaproteobacteria</taxon>
        <taxon>Enterobacterales</taxon>
        <taxon>Enterobacteriaceae</taxon>
        <taxon>Buttiauxella</taxon>
    </lineage>
</organism>
<comment type="similarity">
    <text evidence="1">Belongs to the phage portal family. PBSX subfamily.</text>
</comment>
<comment type="caution">
    <text evidence="2">The sequence shown here is derived from an EMBL/GenBank/DDBJ whole genome shotgun (WGS) entry which is preliminary data.</text>
</comment>
<gene>
    <name evidence="2" type="ORF">GBAG_2676</name>
</gene>
<dbReference type="eggNOG" id="COG4695">
    <property type="taxonomic scope" value="Bacteria"/>
</dbReference>
<dbReference type="OrthoDB" id="5449776at2"/>
<dbReference type="Pfam" id="PF04860">
    <property type="entry name" value="Phage_portal"/>
    <property type="match status" value="1"/>
</dbReference>
<evidence type="ECO:0000313" key="2">
    <source>
        <dbReference type="EMBL" id="KFC80565.1"/>
    </source>
</evidence>
<dbReference type="InterPro" id="IPR006430">
    <property type="entry name" value="Phage_portal_PBSX"/>
</dbReference>
<dbReference type="Proteomes" id="UP000028653">
    <property type="component" value="Unassembled WGS sequence"/>
</dbReference>
<dbReference type="NCBIfam" id="TIGR01540">
    <property type="entry name" value="portal_PBSX"/>
    <property type="match status" value="1"/>
</dbReference>
<dbReference type="PIRSF" id="PIRSF018494">
    <property type="entry name" value="PBSX_VPQ"/>
    <property type="match status" value="1"/>
</dbReference>
<accession>A0A085GA20</accession>
<evidence type="ECO:0000313" key="3">
    <source>
        <dbReference type="Proteomes" id="UP000028653"/>
    </source>
</evidence>
<sequence>MAKKRKHHTAKNTFAAPAAAPQKMEAFTFGEPSPVLDRRDILDYTECVGNGKWFEPPVSFTGLAKTLRAAVHHSSPIYVKRNILASTFIPHPLLSQQDFSRFALDFLVFGNAFLEKRMSVTGKLLRLETSPAKYTRKGTGEDAYWFVQSFVTPHEFAPGSVFHLLEPDINQELYGLPEYLSALNSAWLNESATLFRRKYYQNGAHAGYIMYVTDAAQSSTDVEALREAMRSSKGLGNFKNLFFYAPNGKPDGIKIVPLSEVATKDDFFNIKKASAEDLMSAHRVPPQMMGVIPNNTGGFGDVVKAAQVFVRNELTPLQERIKEVNEWIGAEVIRFKPYELTTAE</sequence>
<dbReference type="InterPro" id="IPR006944">
    <property type="entry name" value="Phage/GTA_portal"/>
</dbReference>
<reference evidence="2 3" key="1">
    <citation type="submission" date="2014-05" db="EMBL/GenBank/DDBJ databases">
        <title>ATOL: Assembling a taxonomically balanced genome-scale reconstruction of the evolutionary history of the Enterobacteriaceae.</title>
        <authorList>
            <person name="Plunkett G.III."/>
            <person name="Neeno-Eckwall E.C."/>
            <person name="Glasner J.D."/>
            <person name="Perna N.T."/>
        </authorList>
    </citation>
    <scope>NUCLEOTIDE SEQUENCE [LARGE SCALE GENOMIC DNA]</scope>
    <source>
        <strain evidence="2 3">ATCC 33320</strain>
    </source>
</reference>
<proteinExistence type="inferred from homology"/>
<evidence type="ECO:0000256" key="1">
    <source>
        <dbReference type="ARBA" id="ARBA00006799"/>
    </source>
</evidence>
<dbReference type="EMBL" id="JMPI01000036">
    <property type="protein sequence ID" value="KFC80565.1"/>
    <property type="molecule type" value="Genomic_DNA"/>
</dbReference>
<dbReference type="RefSeq" id="WP_034496755.1">
    <property type="nucleotide sequence ID" value="NZ_JMPI01000036.1"/>
</dbReference>
<name>A0A085GA20_9ENTR</name>
<dbReference type="STRING" id="1006004.GBAG_2676"/>